<dbReference type="InterPro" id="IPR039566">
    <property type="entry name" value="CvfB_S1_st"/>
</dbReference>
<dbReference type="GO" id="GO:0003676">
    <property type="term" value="F:nucleic acid binding"/>
    <property type="evidence" value="ECO:0007669"/>
    <property type="project" value="InterPro"/>
</dbReference>
<dbReference type="Gene3D" id="1.10.10.10">
    <property type="entry name" value="Winged helix-like DNA-binding domain superfamily/Winged helix DNA-binding domain"/>
    <property type="match status" value="1"/>
</dbReference>
<dbReference type="AlphaFoldDB" id="A0A1Y3QR41"/>
<feature type="domain" description="S1 motif" evidence="2">
    <location>
        <begin position="3"/>
        <end position="64"/>
    </location>
</feature>
<dbReference type="InterPro" id="IPR036388">
    <property type="entry name" value="WH-like_DNA-bd_sf"/>
</dbReference>
<dbReference type="eggNOG" id="COG2996">
    <property type="taxonomic scope" value="Bacteria"/>
</dbReference>
<reference evidence="4" key="1">
    <citation type="submission" date="2017-04" db="EMBL/GenBank/DDBJ databases">
        <title>Function of individual gut microbiota members based on whole genome sequencing of pure cultures obtained from chicken caecum.</title>
        <authorList>
            <person name="Medvecky M."/>
            <person name="Cejkova D."/>
            <person name="Polansky O."/>
            <person name="Karasova D."/>
            <person name="Kubasova T."/>
            <person name="Cizek A."/>
            <person name="Rychlik I."/>
        </authorList>
    </citation>
    <scope>NUCLEOTIDE SEQUENCE [LARGE SCALE GENOMIC DNA]</scope>
    <source>
        <strain evidence="4">An90</strain>
    </source>
</reference>
<organism evidence="3 4">
    <name type="scientific">Alistipes onderdonkii</name>
    <dbReference type="NCBI Taxonomy" id="328813"/>
    <lineage>
        <taxon>Bacteria</taxon>
        <taxon>Pseudomonadati</taxon>
        <taxon>Bacteroidota</taxon>
        <taxon>Bacteroidia</taxon>
        <taxon>Bacteroidales</taxon>
        <taxon>Rikenellaceae</taxon>
        <taxon>Alistipes</taxon>
    </lineage>
</organism>
<sequence>MLRAGRTQKLTVSRVSEYGLYLTDEEQNEVLLPNRYISLADKPGDVKEVFVYHDSEDRLVATTETPLLRAGEAGYLRVVDKTVHGAFLDWGLHGKDLFLPNRNQQGGILAGRSYIVYLYEDSITGRCVATTKLKGFINNDLITVEPRQEVDLLVASESPIGYRVIVNNRHWGMLYRNQVFRPVAIGDRMKGYVRKITEDNRIDVSLQQEGYAQVKDSAEVLLQLVIDNGGHLPLNDDSSPEEVNRLTEMSKKVFKRSLGVLMKRGAVEVGEDGIKVKRQ</sequence>
<protein>
    <recommendedName>
        <fullName evidence="2">S1 motif domain-containing protein</fullName>
    </recommendedName>
</protein>
<dbReference type="PANTHER" id="PTHR37296">
    <property type="entry name" value="CONSERVED VIRULENCE FACTOR B"/>
    <property type="match status" value="1"/>
</dbReference>
<dbReference type="OrthoDB" id="9801597at2"/>
<name>A0A1Y3QR41_9BACT</name>
<dbReference type="InterPro" id="IPR003029">
    <property type="entry name" value="S1_domain"/>
</dbReference>
<feature type="domain" description="S1 motif" evidence="2">
    <location>
        <begin position="145"/>
        <end position="207"/>
    </location>
</feature>
<proteinExistence type="inferred from homology"/>
<accession>A0A1Y3QR41</accession>
<dbReference type="RefSeq" id="WP_087403453.1">
    <property type="nucleotide sequence ID" value="NZ_DAWDON010000004.1"/>
</dbReference>
<comment type="caution">
    <text evidence="3">The sequence shown here is derived from an EMBL/GenBank/DDBJ whole genome shotgun (WGS) entry which is preliminary data.</text>
</comment>
<dbReference type="SMART" id="SM00316">
    <property type="entry name" value="S1"/>
    <property type="match status" value="2"/>
</dbReference>
<dbReference type="Gene3D" id="2.40.50.140">
    <property type="entry name" value="Nucleic acid-binding proteins"/>
    <property type="match status" value="1"/>
</dbReference>
<dbReference type="InterPro" id="IPR014464">
    <property type="entry name" value="CvfB_fam"/>
</dbReference>
<evidence type="ECO:0000313" key="4">
    <source>
        <dbReference type="Proteomes" id="UP000195772"/>
    </source>
</evidence>
<dbReference type="PANTHER" id="PTHR37296:SF1">
    <property type="entry name" value="CONSERVED VIRULENCE FACTOR B"/>
    <property type="match status" value="1"/>
</dbReference>
<comment type="similarity">
    <text evidence="1">Belongs to the CvfB family.</text>
</comment>
<gene>
    <name evidence="3" type="ORF">B5G41_13405</name>
</gene>
<evidence type="ECO:0000259" key="2">
    <source>
        <dbReference type="SMART" id="SM00316"/>
    </source>
</evidence>
<dbReference type="InterPro" id="IPR012340">
    <property type="entry name" value="NA-bd_OB-fold"/>
</dbReference>
<dbReference type="Pfam" id="PF13509">
    <property type="entry name" value="S1_2"/>
    <property type="match status" value="2"/>
</dbReference>
<evidence type="ECO:0000256" key="1">
    <source>
        <dbReference type="PIRNR" id="PIRNR012524"/>
    </source>
</evidence>
<dbReference type="EMBL" id="NFHB01000010">
    <property type="protein sequence ID" value="OUN02113.1"/>
    <property type="molecule type" value="Genomic_DNA"/>
</dbReference>
<dbReference type="InterPro" id="IPR040764">
    <property type="entry name" value="CvfB_WH"/>
</dbReference>
<dbReference type="Proteomes" id="UP000195772">
    <property type="component" value="Unassembled WGS sequence"/>
</dbReference>
<evidence type="ECO:0000313" key="3">
    <source>
        <dbReference type="EMBL" id="OUN02113.1"/>
    </source>
</evidence>
<dbReference type="PIRSF" id="PIRSF012524">
    <property type="entry name" value="YitL_S1"/>
    <property type="match status" value="1"/>
</dbReference>
<dbReference type="Pfam" id="PF17783">
    <property type="entry name" value="WHD_CvfB"/>
    <property type="match status" value="1"/>
</dbReference>